<dbReference type="AlphaFoldDB" id="A0A2A9NDN2"/>
<evidence type="ECO:0000256" key="1">
    <source>
        <dbReference type="SAM" id="MobiDB-lite"/>
    </source>
</evidence>
<protein>
    <submittedName>
        <fullName evidence="2">Uncharacterized protein</fullName>
    </submittedName>
</protein>
<proteinExistence type="predicted"/>
<gene>
    <name evidence="2" type="ORF">AMATHDRAFT_71056</name>
</gene>
<name>A0A2A9NDN2_9AGAR</name>
<accession>A0A2A9NDN2</accession>
<reference evidence="2 3" key="1">
    <citation type="submission" date="2014-02" db="EMBL/GenBank/DDBJ databases">
        <title>Transposable element dynamics among asymbiotic and ectomycorrhizal Amanita fungi.</title>
        <authorList>
            <consortium name="DOE Joint Genome Institute"/>
            <person name="Hess J."/>
            <person name="Skrede I."/>
            <person name="Wolfe B."/>
            <person name="LaButti K."/>
            <person name="Ohm R.A."/>
            <person name="Grigoriev I.V."/>
            <person name="Pringle A."/>
        </authorList>
    </citation>
    <scope>NUCLEOTIDE SEQUENCE [LARGE SCALE GENOMIC DNA]</scope>
    <source>
        <strain evidence="2 3">SKay4041</strain>
    </source>
</reference>
<keyword evidence="3" id="KW-1185">Reference proteome</keyword>
<sequence length="179" mass="21320">MVHKGPRSDTENGAQLQIINEDIQLGLEHGTLTCFDLTSVNLKEASRLEKMERKAEKKEEMDRKKDKKNQEKMNKMEWKMQEKELNKKEKEQKAKDKAEKKAMDKQMKKEKEERVNELKKESDRITKEFKEKIQRIKKGNGLYVRQSEVDNRSQSRRAEMWDITTQKMLTKGVCMTNRL</sequence>
<dbReference type="EMBL" id="KZ302282">
    <property type="protein sequence ID" value="PFH45832.1"/>
    <property type="molecule type" value="Genomic_DNA"/>
</dbReference>
<dbReference type="Proteomes" id="UP000242287">
    <property type="component" value="Unassembled WGS sequence"/>
</dbReference>
<evidence type="ECO:0000313" key="2">
    <source>
        <dbReference type="EMBL" id="PFH45832.1"/>
    </source>
</evidence>
<evidence type="ECO:0000313" key="3">
    <source>
        <dbReference type="Proteomes" id="UP000242287"/>
    </source>
</evidence>
<feature type="region of interest" description="Disordered" evidence="1">
    <location>
        <begin position="46"/>
        <end position="122"/>
    </location>
</feature>
<organism evidence="2 3">
    <name type="scientific">Amanita thiersii Skay4041</name>
    <dbReference type="NCBI Taxonomy" id="703135"/>
    <lineage>
        <taxon>Eukaryota</taxon>
        <taxon>Fungi</taxon>
        <taxon>Dikarya</taxon>
        <taxon>Basidiomycota</taxon>
        <taxon>Agaricomycotina</taxon>
        <taxon>Agaricomycetes</taxon>
        <taxon>Agaricomycetidae</taxon>
        <taxon>Agaricales</taxon>
        <taxon>Pluteineae</taxon>
        <taxon>Amanitaceae</taxon>
        <taxon>Amanita</taxon>
    </lineage>
</organism>